<dbReference type="GO" id="GO:0003993">
    <property type="term" value="F:acid phosphatase activity"/>
    <property type="evidence" value="ECO:0007669"/>
    <property type="project" value="InterPro"/>
</dbReference>
<feature type="domain" description="Purple acid phosphatase N-terminal" evidence="4">
    <location>
        <begin position="65"/>
        <end position="155"/>
    </location>
</feature>
<sequence>MTDDRALFDSTVRRRSVIAGALAGVAAGVGAVSTAVSAAADPAPHVQGAPSAPVDAGPVRTPRVDGLHLQFGADATSQVVVSWHTLAPVAFPRVLVGDQPHGYHRTVPAATRSYVDAQSGRRVFAHHAAVNGLRPSTDYLYVAVHDGAQAELGSVRTAPRGRSGGFTFTSFGDQGTPTLGKRYVPPTGVTIADPPYVNDNLGSPAAGDTTAGVERVQPLFHLFSGDLCYANLSQDRVRTWWDFWENNSRSARHRPWMPSPGNHENELGNGPIGYAAYQTYFELPEAGGQRAQDRGLWYSFTVGALRVIALANDDVCYQDGGNSYVRGYSRGRQKAWLEAELKAARAGRDVDWVVVCMHQVAVSTANQFNGADLGIRQEWLPLFDAYGVDLVVCGHEHHYERSHPVRGHEDDETLTPLPRATGTQVVDTTQGTVHMVIGGGGTSAPSNTLFFQPPACRVIVGVGEPDPVTHKRPPVYVQEDAGLRPGGRPVVGGAQRRPRLRVRGLRGRPGRARRRHDDDGDLLRRHRGRRGAVGLRDLHAHASAAGLRCPGRGEGRRRSPAPTGPPECGWLPHGTATLPVGPSPQEPSLTLAAGGGHGPSVAASGQWAIRAHRTHRGRPT</sequence>
<dbReference type="Pfam" id="PF00149">
    <property type="entry name" value="Metallophos"/>
    <property type="match status" value="1"/>
</dbReference>
<dbReference type="Gene3D" id="3.60.21.10">
    <property type="match status" value="1"/>
</dbReference>
<evidence type="ECO:0000256" key="2">
    <source>
        <dbReference type="SAM" id="MobiDB-lite"/>
    </source>
</evidence>
<reference evidence="5 6" key="1">
    <citation type="submission" date="2019-06" db="EMBL/GenBank/DDBJ databases">
        <title>Sequencing the genomes of 1000 actinobacteria strains.</title>
        <authorList>
            <person name="Klenk H.-P."/>
        </authorList>
    </citation>
    <scope>NUCLEOTIDE SEQUENCE [LARGE SCALE GENOMIC DNA]</scope>
    <source>
        <strain evidence="5 6">DSM 18607</strain>
    </source>
</reference>
<dbReference type="InterPro" id="IPR015914">
    <property type="entry name" value="PAPs_N"/>
</dbReference>
<dbReference type="SUPFAM" id="SSF56300">
    <property type="entry name" value="Metallo-dependent phosphatases"/>
    <property type="match status" value="1"/>
</dbReference>
<dbReference type="Gene3D" id="2.60.40.380">
    <property type="entry name" value="Purple acid phosphatase-like, N-terminal"/>
    <property type="match status" value="1"/>
</dbReference>
<dbReference type="InterPro" id="IPR004843">
    <property type="entry name" value="Calcineurin-like_PHP"/>
</dbReference>
<evidence type="ECO:0000256" key="1">
    <source>
        <dbReference type="ARBA" id="ARBA00022729"/>
    </source>
</evidence>
<feature type="domain" description="Calcineurin-like phosphoesterase" evidence="3">
    <location>
        <begin position="217"/>
        <end position="399"/>
    </location>
</feature>
<accession>A0A542E5D4</accession>
<comment type="caution">
    <text evidence="5">The sequence shown here is derived from an EMBL/GenBank/DDBJ whole genome shotgun (WGS) entry which is preliminary data.</text>
</comment>
<dbReference type="RefSeq" id="WP_211356091.1">
    <property type="nucleotide sequence ID" value="NZ_BAAAPR010000012.1"/>
</dbReference>
<dbReference type="InterPro" id="IPR008963">
    <property type="entry name" value="Purple_acid_Pase-like_N"/>
</dbReference>
<feature type="compositionally biased region" description="Basic residues" evidence="2">
    <location>
        <begin position="610"/>
        <end position="620"/>
    </location>
</feature>
<dbReference type="InterPro" id="IPR006311">
    <property type="entry name" value="TAT_signal"/>
</dbReference>
<keyword evidence="1" id="KW-0732">Signal</keyword>
<evidence type="ECO:0000259" key="3">
    <source>
        <dbReference type="Pfam" id="PF00149"/>
    </source>
</evidence>
<dbReference type="PROSITE" id="PS51318">
    <property type="entry name" value="TAT"/>
    <property type="match status" value="1"/>
</dbReference>
<dbReference type="Proteomes" id="UP000317893">
    <property type="component" value="Unassembled WGS sequence"/>
</dbReference>
<dbReference type="PANTHER" id="PTHR22953:SF153">
    <property type="entry name" value="PURPLE ACID PHOSPHATASE"/>
    <property type="match status" value="1"/>
</dbReference>
<feature type="region of interest" description="Disordered" evidence="2">
    <location>
        <begin position="506"/>
        <end position="525"/>
    </location>
</feature>
<dbReference type="InterPro" id="IPR029052">
    <property type="entry name" value="Metallo-depent_PP-like"/>
</dbReference>
<feature type="region of interest" description="Disordered" evidence="2">
    <location>
        <begin position="546"/>
        <end position="620"/>
    </location>
</feature>
<keyword evidence="6" id="KW-1185">Reference proteome</keyword>
<gene>
    <name evidence="5" type="ORF">FB458_3666</name>
</gene>
<protein>
    <submittedName>
        <fullName evidence="5">3',5'-cyclic AMP phosphodiesterase CpdA</fullName>
    </submittedName>
</protein>
<dbReference type="GO" id="GO:0046872">
    <property type="term" value="F:metal ion binding"/>
    <property type="evidence" value="ECO:0007669"/>
    <property type="project" value="InterPro"/>
</dbReference>
<evidence type="ECO:0000259" key="4">
    <source>
        <dbReference type="Pfam" id="PF16656"/>
    </source>
</evidence>
<evidence type="ECO:0000313" key="6">
    <source>
        <dbReference type="Proteomes" id="UP000317893"/>
    </source>
</evidence>
<dbReference type="PANTHER" id="PTHR22953">
    <property type="entry name" value="ACID PHOSPHATASE RELATED"/>
    <property type="match status" value="1"/>
</dbReference>
<evidence type="ECO:0000313" key="5">
    <source>
        <dbReference type="EMBL" id="TQJ10540.1"/>
    </source>
</evidence>
<dbReference type="SUPFAM" id="SSF49363">
    <property type="entry name" value="Purple acid phosphatase, N-terminal domain"/>
    <property type="match status" value="1"/>
</dbReference>
<organism evidence="5 6">
    <name type="scientific">Lapillicoccus jejuensis</name>
    <dbReference type="NCBI Taxonomy" id="402171"/>
    <lineage>
        <taxon>Bacteria</taxon>
        <taxon>Bacillati</taxon>
        <taxon>Actinomycetota</taxon>
        <taxon>Actinomycetes</taxon>
        <taxon>Micrococcales</taxon>
        <taxon>Intrasporangiaceae</taxon>
        <taxon>Lapillicoccus</taxon>
    </lineage>
</organism>
<proteinExistence type="predicted"/>
<dbReference type="EMBL" id="VFMN01000001">
    <property type="protein sequence ID" value="TQJ10540.1"/>
    <property type="molecule type" value="Genomic_DNA"/>
</dbReference>
<dbReference type="AlphaFoldDB" id="A0A542E5D4"/>
<dbReference type="Pfam" id="PF16656">
    <property type="entry name" value="Pur_ac_phosph_N"/>
    <property type="match status" value="1"/>
</dbReference>
<name>A0A542E5D4_9MICO</name>
<dbReference type="InterPro" id="IPR039331">
    <property type="entry name" value="PAPs-like"/>
</dbReference>